<accession>A0A502BZL0</accession>
<dbReference type="InterPro" id="IPR029045">
    <property type="entry name" value="ClpP/crotonase-like_dom_sf"/>
</dbReference>
<keyword evidence="3" id="KW-1185">Reference proteome</keyword>
<reference evidence="2 3" key="1">
    <citation type="journal article" date="2019" name="Environ. Microbiol.">
        <title>Species interactions and distinct microbial communities in high Arctic permafrost affected cryosols are associated with the CH4 and CO2 gas fluxes.</title>
        <authorList>
            <person name="Altshuler I."/>
            <person name="Hamel J."/>
            <person name="Turney S."/>
            <person name="Magnuson E."/>
            <person name="Levesque R."/>
            <person name="Greer C."/>
            <person name="Whyte L.G."/>
        </authorList>
    </citation>
    <scope>NUCLEOTIDE SEQUENCE [LARGE SCALE GENOMIC DNA]</scope>
    <source>
        <strain evidence="2 3">S13Y</strain>
    </source>
</reference>
<dbReference type="Gene3D" id="3.90.226.10">
    <property type="entry name" value="2-enoyl-CoA Hydratase, Chain A, domain 1"/>
    <property type="match status" value="1"/>
</dbReference>
<dbReference type="AlphaFoldDB" id="A0A502BZL0"/>
<sequence length="520" mass="54349">MIASSCLIAGSEAPRSTPRNQGNAMQGKIRTIAALCTLTVLGSARAAKPDDGSQLRAQVTHSYPSLRYVERYRHDFPDEVQGQAFWSAEHAAPALPDANALTRALAALQDQHVALVGAKAGKSETLGMLFRTASDGSVIVWRVFDTNAGNVHVTEGDQVLAIDGQDAHAWMQHAATLTFGGQRRGRYAEAATELGLATPVVHRVAGLGNAVALRVQDAKGQTKAVTLHYKPVDAGLAKSMTAAINRAALPQHFKANGLRIGTLRIGAFAPQYDDAFVAAADAASKQPGASDDTAMLAGYCTVVRNVIREADTAARDADVLVLDLRGNLGGFDREAWLLADALGAKSSLSTLDLFAGSKPGTVQLAEEHTDPGCGHVATHAPLVVLTDAGTRSAGEFMASWLWASGATVVGERTVGAGGGFEFNGEPGTPLPGSGYAARLSGNFSVFDPAGTLGEGAHDEAALVDMLARDHFAPSRTHPFAIQSVGLRPDFALSSTLADLRDGGRSSLAKVLVQLKAKHQL</sequence>
<dbReference type="InterPro" id="IPR005151">
    <property type="entry name" value="Tail-specific_protease"/>
</dbReference>
<evidence type="ECO:0000259" key="1">
    <source>
        <dbReference type="Pfam" id="PF03572"/>
    </source>
</evidence>
<comment type="caution">
    <text evidence="2">The sequence shown here is derived from an EMBL/GenBank/DDBJ whole genome shotgun (WGS) entry which is preliminary data.</text>
</comment>
<dbReference type="GO" id="GO:0004175">
    <property type="term" value="F:endopeptidase activity"/>
    <property type="evidence" value="ECO:0007669"/>
    <property type="project" value="TreeGrafter"/>
</dbReference>
<dbReference type="Proteomes" id="UP000319486">
    <property type="component" value="Unassembled WGS sequence"/>
</dbReference>
<protein>
    <recommendedName>
        <fullName evidence="1">Tail specific protease domain-containing protein</fullName>
    </recommendedName>
</protein>
<dbReference type="Pfam" id="PF03572">
    <property type="entry name" value="Peptidase_S41"/>
    <property type="match status" value="1"/>
</dbReference>
<dbReference type="GO" id="GO:0008236">
    <property type="term" value="F:serine-type peptidase activity"/>
    <property type="evidence" value="ECO:0007669"/>
    <property type="project" value="InterPro"/>
</dbReference>
<proteinExistence type="predicted"/>
<dbReference type="PANTHER" id="PTHR32060:SF22">
    <property type="entry name" value="CARBOXYL-TERMINAL-PROCESSING PEPTIDASE 3, CHLOROPLASTIC"/>
    <property type="match status" value="1"/>
</dbReference>
<dbReference type="GO" id="GO:0006508">
    <property type="term" value="P:proteolysis"/>
    <property type="evidence" value="ECO:0007669"/>
    <property type="project" value="InterPro"/>
</dbReference>
<gene>
    <name evidence="2" type="ORF">EAH88_14985</name>
</gene>
<dbReference type="EMBL" id="RCZO01000009">
    <property type="protein sequence ID" value="TPG05940.1"/>
    <property type="molecule type" value="Genomic_DNA"/>
</dbReference>
<feature type="domain" description="Tail specific protease" evidence="1">
    <location>
        <begin position="303"/>
        <end position="418"/>
    </location>
</feature>
<dbReference type="PANTHER" id="PTHR32060">
    <property type="entry name" value="TAIL-SPECIFIC PROTEASE"/>
    <property type="match status" value="1"/>
</dbReference>
<organism evidence="2 3">
    <name type="scientific">Rhodanobacter glycinis</name>
    <dbReference type="NCBI Taxonomy" id="582702"/>
    <lineage>
        <taxon>Bacteria</taxon>
        <taxon>Pseudomonadati</taxon>
        <taxon>Pseudomonadota</taxon>
        <taxon>Gammaproteobacteria</taxon>
        <taxon>Lysobacterales</taxon>
        <taxon>Rhodanobacteraceae</taxon>
        <taxon>Rhodanobacter</taxon>
    </lineage>
</organism>
<evidence type="ECO:0000313" key="3">
    <source>
        <dbReference type="Proteomes" id="UP000319486"/>
    </source>
</evidence>
<evidence type="ECO:0000313" key="2">
    <source>
        <dbReference type="EMBL" id="TPG05940.1"/>
    </source>
</evidence>
<dbReference type="SUPFAM" id="SSF52096">
    <property type="entry name" value="ClpP/crotonase"/>
    <property type="match status" value="1"/>
</dbReference>
<name>A0A502BZL0_9GAMM</name>